<proteinExistence type="inferred from homology"/>
<keyword evidence="5 6" id="KW-0804">Transcription</keyword>
<dbReference type="InterPro" id="IPR007627">
    <property type="entry name" value="RNA_pol_sigma70_r2"/>
</dbReference>
<evidence type="ECO:0000313" key="10">
    <source>
        <dbReference type="Proteomes" id="UP000198734"/>
    </source>
</evidence>
<keyword evidence="4 6" id="KW-0238">DNA-binding</keyword>
<dbReference type="GO" id="GO:0006352">
    <property type="term" value="P:DNA-templated transcription initiation"/>
    <property type="evidence" value="ECO:0007669"/>
    <property type="project" value="InterPro"/>
</dbReference>
<evidence type="ECO:0000256" key="4">
    <source>
        <dbReference type="ARBA" id="ARBA00023125"/>
    </source>
</evidence>
<reference evidence="10" key="1">
    <citation type="submission" date="2016-10" db="EMBL/GenBank/DDBJ databases">
        <authorList>
            <person name="Varghese N."/>
            <person name="Submissions S."/>
        </authorList>
    </citation>
    <scope>NUCLEOTIDE SEQUENCE [LARGE SCALE GENOMIC DNA]</scope>
    <source>
        <strain evidence="10">DSM 11706</strain>
    </source>
</reference>
<dbReference type="Pfam" id="PF04542">
    <property type="entry name" value="Sigma70_r2"/>
    <property type="match status" value="1"/>
</dbReference>
<dbReference type="SUPFAM" id="SSF88946">
    <property type="entry name" value="Sigma2 domain of RNA polymerase sigma factors"/>
    <property type="match status" value="1"/>
</dbReference>
<dbReference type="InterPro" id="IPR013325">
    <property type="entry name" value="RNA_pol_sigma_r2"/>
</dbReference>
<feature type="domain" description="RNA polymerase sigma-70 region 2" evidence="7">
    <location>
        <begin position="35"/>
        <end position="99"/>
    </location>
</feature>
<dbReference type="Pfam" id="PF08281">
    <property type="entry name" value="Sigma70_r4_2"/>
    <property type="match status" value="1"/>
</dbReference>
<dbReference type="InterPro" id="IPR013249">
    <property type="entry name" value="RNA_pol_sigma70_r4_t2"/>
</dbReference>
<evidence type="ECO:0000256" key="3">
    <source>
        <dbReference type="ARBA" id="ARBA00023082"/>
    </source>
</evidence>
<keyword evidence="2 6" id="KW-0805">Transcription regulation</keyword>
<feature type="domain" description="RNA polymerase sigma factor 70 region 4 type 2" evidence="8">
    <location>
        <begin position="138"/>
        <end position="184"/>
    </location>
</feature>
<evidence type="ECO:0000256" key="1">
    <source>
        <dbReference type="ARBA" id="ARBA00010641"/>
    </source>
</evidence>
<dbReference type="InterPro" id="IPR039425">
    <property type="entry name" value="RNA_pol_sigma-70-like"/>
</dbReference>
<dbReference type="PANTHER" id="PTHR43133:SF60">
    <property type="entry name" value="RNA POLYMERASE SIGMA FACTOR SIGV"/>
    <property type="match status" value="1"/>
</dbReference>
<keyword evidence="3 6" id="KW-0731">Sigma factor</keyword>
<dbReference type="InterPro" id="IPR013324">
    <property type="entry name" value="RNA_pol_sigma_r3/r4-like"/>
</dbReference>
<dbReference type="GO" id="GO:0006950">
    <property type="term" value="P:response to stress"/>
    <property type="evidence" value="ECO:0007669"/>
    <property type="project" value="UniProtKB-ARBA"/>
</dbReference>
<dbReference type="GO" id="GO:0003677">
    <property type="term" value="F:DNA binding"/>
    <property type="evidence" value="ECO:0007669"/>
    <property type="project" value="UniProtKB-KW"/>
</dbReference>
<evidence type="ECO:0000256" key="5">
    <source>
        <dbReference type="ARBA" id="ARBA00023163"/>
    </source>
</evidence>
<accession>A0A1I5UYC7</accession>
<dbReference type="Gene3D" id="1.10.1740.10">
    <property type="match status" value="1"/>
</dbReference>
<dbReference type="EMBL" id="FOXU01000001">
    <property type="protein sequence ID" value="SFQ00057.1"/>
    <property type="molecule type" value="Genomic_DNA"/>
</dbReference>
<evidence type="ECO:0000259" key="7">
    <source>
        <dbReference type="Pfam" id="PF04542"/>
    </source>
</evidence>
<dbReference type="Gene3D" id="1.10.10.10">
    <property type="entry name" value="Winged helix-like DNA-binding domain superfamily/Winged helix DNA-binding domain"/>
    <property type="match status" value="1"/>
</dbReference>
<evidence type="ECO:0000256" key="6">
    <source>
        <dbReference type="RuleBase" id="RU000716"/>
    </source>
</evidence>
<dbReference type="GO" id="GO:0016987">
    <property type="term" value="F:sigma factor activity"/>
    <property type="evidence" value="ECO:0007669"/>
    <property type="project" value="UniProtKB-KW"/>
</dbReference>
<dbReference type="STRING" id="126156.SAMN05421670_0586"/>
<name>A0A1I5UYC7_9BACI</name>
<evidence type="ECO:0000313" key="9">
    <source>
        <dbReference type="EMBL" id="SFQ00057.1"/>
    </source>
</evidence>
<dbReference type="NCBIfam" id="TIGR02937">
    <property type="entry name" value="sigma70-ECF"/>
    <property type="match status" value="1"/>
</dbReference>
<sequence>MDSKEILPIHFNSYGLDGLDVLKANPIKAVEIIMNTYGNDVKKFVYTYLHNEADTDDVTQEVFVTVYLKLSTYKGKSSLKSWIYSIAANKCKDHLRGHRLRQSKLIERITRNSISSKLNEVPEEYLQSTIKEGLFEKVMELPIKYREVVILYYFKELSIKEISFILNEKEPTLQSRLSRSRSKLRELINEGGIILG</sequence>
<evidence type="ECO:0000256" key="2">
    <source>
        <dbReference type="ARBA" id="ARBA00023015"/>
    </source>
</evidence>
<dbReference type="Proteomes" id="UP000198734">
    <property type="component" value="Unassembled WGS sequence"/>
</dbReference>
<dbReference type="CDD" id="cd06171">
    <property type="entry name" value="Sigma70_r4"/>
    <property type="match status" value="1"/>
</dbReference>
<dbReference type="PANTHER" id="PTHR43133">
    <property type="entry name" value="RNA POLYMERASE ECF-TYPE SIGMA FACTO"/>
    <property type="match status" value="1"/>
</dbReference>
<dbReference type="AlphaFoldDB" id="A0A1I5UYC7"/>
<keyword evidence="10" id="KW-1185">Reference proteome</keyword>
<dbReference type="SUPFAM" id="SSF88659">
    <property type="entry name" value="Sigma3 and sigma4 domains of RNA polymerase sigma factors"/>
    <property type="match status" value="1"/>
</dbReference>
<dbReference type="PROSITE" id="PS01063">
    <property type="entry name" value="SIGMA70_ECF"/>
    <property type="match status" value="1"/>
</dbReference>
<dbReference type="InterPro" id="IPR036388">
    <property type="entry name" value="WH-like_DNA-bd_sf"/>
</dbReference>
<gene>
    <name evidence="9" type="ORF">SAMN05421670_0586</name>
</gene>
<dbReference type="InterPro" id="IPR014284">
    <property type="entry name" value="RNA_pol_sigma-70_dom"/>
</dbReference>
<organism evidence="9 10">
    <name type="scientific">Psychrobacillus psychrotolerans</name>
    <dbReference type="NCBI Taxonomy" id="126156"/>
    <lineage>
        <taxon>Bacteria</taxon>
        <taxon>Bacillati</taxon>
        <taxon>Bacillota</taxon>
        <taxon>Bacilli</taxon>
        <taxon>Bacillales</taxon>
        <taxon>Bacillaceae</taxon>
        <taxon>Psychrobacillus</taxon>
    </lineage>
</organism>
<dbReference type="InterPro" id="IPR000838">
    <property type="entry name" value="RNA_pol_sigma70_ECF_CS"/>
</dbReference>
<evidence type="ECO:0000259" key="8">
    <source>
        <dbReference type="Pfam" id="PF08281"/>
    </source>
</evidence>
<comment type="similarity">
    <text evidence="1 6">Belongs to the sigma-70 factor family. ECF subfamily.</text>
</comment>
<protein>
    <recommendedName>
        <fullName evidence="6">RNA polymerase sigma factor</fullName>
    </recommendedName>
</protein>